<organism evidence="1 2">
    <name type="scientific">Leptospira noguchii str. 2007001578</name>
    <dbReference type="NCBI Taxonomy" id="1049974"/>
    <lineage>
        <taxon>Bacteria</taxon>
        <taxon>Pseudomonadati</taxon>
        <taxon>Spirochaetota</taxon>
        <taxon>Spirochaetia</taxon>
        <taxon>Leptospirales</taxon>
        <taxon>Leptospiraceae</taxon>
        <taxon>Leptospira</taxon>
    </lineage>
</organism>
<dbReference type="Proteomes" id="UP000012099">
    <property type="component" value="Unassembled WGS sequence"/>
</dbReference>
<proteinExistence type="predicted"/>
<dbReference type="EMBL" id="AHMH02000050">
    <property type="protein sequence ID" value="EMN01607.1"/>
    <property type="molecule type" value="Genomic_DNA"/>
</dbReference>
<evidence type="ECO:0000313" key="2">
    <source>
        <dbReference type="Proteomes" id="UP000012099"/>
    </source>
</evidence>
<dbReference type="RefSeq" id="WP_004428501.1">
    <property type="nucleotide sequence ID" value="NZ_AHMH02000050.1"/>
</dbReference>
<sequence length="46" mass="5225">MNVDTTVQEKAITFPTDAKLYHTSRVFYTKETGEGTEPCSLIFLIK</sequence>
<protein>
    <submittedName>
        <fullName evidence="1">Uncharacterized protein</fullName>
    </submittedName>
</protein>
<keyword evidence="2" id="KW-1185">Reference proteome</keyword>
<reference evidence="1 2" key="1">
    <citation type="submission" date="2013-01" db="EMBL/GenBank/DDBJ databases">
        <authorList>
            <person name="Harkins D.M."/>
            <person name="Durkin A.S."/>
            <person name="Brinkac L.M."/>
            <person name="Haft D.H."/>
            <person name="Selengut J.D."/>
            <person name="Sanka R."/>
            <person name="DePew J."/>
            <person name="Purushe J."/>
            <person name="Whelen A.C."/>
            <person name="Vinetz J.M."/>
            <person name="Sutton G.G."/>
            <person name="Nierman W.C."/>
            <person name="Fouts D.E."/>
        </authorList>
    </citation>
    <scope>NUCLEOTIDE SEQUENCE [LARGE SCALE GENOMIC DNA]</scope>
    <source>
        <strain evidence="1 2">2007001578</strain>
    </source>
</reference>
<name>A0ABP2TBC2_9LEPT</name>
<evidence type="ECO:0000313" key="1">
    <source>
        <dbReference type="EMBL" id="EMN01607.1"/>
    </source>
</evidence>
<comment type="caution">
    <text evidence="1">The sequence shown here is derived from an EMBL/GenBank/DDBJ whole genome shotgun (WGS) entry which is preliminary data.</text>
</comment>
<gene>
    <name evidence="1" type="ORF">LEP1GSC035_2404</name>
</gene>
<accession>A0ABP2TBC2</accession>